<evidence type="ECO:0000313" key="2">
    <source>
        <dbReference type="EMBL" id="MBR9649516.1"/>
    </source>
</evidence>
<keyword evidence="3" id="KW-1185">Reference proteome</keyword>
<dbReference type="PANTHER" id="PTHR34227">
    <property type="entry name" value="CHAPERONE PROTEIN YCDY"/>
    <property type="match status" value="1"/>
</dbReference>
<dbReference type="InterPro" id="IPR020945">
    <property type="entry name" value="DMSO/NO3_reduct_chaperone"/>
</dbReference>
<organism evidence="2 3">
    <name type="scientific">Thalassovita aquimarina</name>
    <dbReference type="NCBI Taxonomy" id="2785917"/>
    <lineage>
        <taxon>Bacteria</taxon>
        <taxon>Pseudomonadati</taxon>
        <taxon>Pseudomonadota</taxon>
        <taxon>Alphaproteobacteria</taxon>
        <taxon>Rhodobacterales</taxon>
        <taxon>Roseobacteraceae</taxon>
        <taxon>Thalassovita</taxon>
    </lineage>
</organism>
<dbReference type="Gene3D" id="1.10.3480.10">
    <property type="entry name" value="TorD-like"/>
    <property type="match status" value="1"/>
</dbReference>
<dbReference type="InterPro" id="IPR050289">
    <property type="entry name" value="TorD/DmsD_chaperones"/>
</dbReference>
<gene>
    <name evidence="2" type="ORF">IT775_00070</name>
</gene>
<dbReference type="InterPro" id="IPR036411">
    <property type="entry name" value="TorD-like_sf"/>
</dbReference>
<dbReference type="SUPFAM" id="SSF89155">
    <property type="entry name" value="TorD-like"/>
    <property type="match status" value="1"/>
</dbReference>
<proteinExistence type="predicted"/>
<comment type="caution">
    <text evidence="2">The sequence shown here is derived from an EMBL/GenBank/DDBJ whole genome shotgun (WGS) entry which is preliminary data.</text>
</comment>
<reference evidence="2 3" key="1">
    <citation type="journal article" date="2021" name="Arch. Microbiol.">
        <title>Thalassobius aquimarinus sp. nov., isolated from the Sea of Japan seashore.</title>
        <authorList>
            <person name="Kurilenko V.V."/>
            <person name="Romanenko L.A."/>
            <person name="Chernysheva N.Y."/>
            <person name="Velansky P.V."/>
            <person name="Tekutyeva L.A."/>
            <person name="Isaeva M.P."/>
            <person name="Mikhailov V.V."/>
        </authorList>
    </citation>
    <scope>NUCLEOTIDE SEQUENCE [LARGE SCALE GENOMIC DNA]</scope>
    <source>
        <strain evidence="2 3">KMM 8518</strain>
    </source>
</reference>
<dbReference type="Proteomes" id="UP001195941">
    <property type="component" value="Unassembled WGS sequence"/>
</dbReference>
<evidence type="ECO:0000256" key="1">
    <source>
        <dbReference type="ARBA" id="ARBA00023186"/>
    </source>
</evidence>
<dbReference type="EMBL" id="JADMKU010000001">
    <property type="protein sequence ID" value="MBR9649516.1"/>
    <property type="molecule type" value="Genomic_DNA"/>
</dbReference>
<dbReference type="Pfam" id="PF02613">
    <property type="entry name" value="Nitrate_red_del"/>
    <property type="match status" value="1"/>
</dbReference>
<protein>
    <submittedName>
        <fullName evidence="2">Molecular chaperone TorD family protein</fullName>
    </submittedName>
</protein>
<sequence length="203" mass="22098">MTQAVQANPAIHEEDKLRAELYDFLAALLAAPPTRPMLSHYGKLQGDDTELGKAFQVLAKLASATSEAAAEREFANLFIGVGRGELLPYASFYMTGFLNEKPLAVLRKDMARRSISRAPNVYEPEDNIASLCEMMAGLILGRFGDPASLEDQKAFFNTHIAPWAAHFFADLEGAKGSVLYAPVGTIGRVFIGIEKEAFRLSGS</sequence>
<evidence type="ECO:0000313" key="3">
    <source>
        <dbReference type="Proteomes" id="UP001195941"/>
    </source>
</evidence>
<accession>A0ABS5HKF5</accession>
<keyword evidence="1" id="KW-0143">Chaperone</keyword>
<name>A0ABS5HKF5_9RHOB</name>
<dbReference type="RefSeq" id="WP_212699033.1">
    <property type="nucleotide sequence ID" value="NZ_JADMKU010000001.1"/>
</dbReference>
<dbReference type="PANTHER" id="PTHR34227:SF1">
    <property type="entry name" value="DIMETHYL SULFOXIDE REDUCTASE CHAPERONE-RELATED"/>
    <property type="match status" value="1"/>
</dbReference>